<comment type="caution">
    <text evidence="4">The sequence shown here is derived from an EMBL/GenBank/DDBJ whole genome shotgun (WGS) entry which is preliminary data.</text>
</comment>
<proteinExistence type="predicted"/>
<dbReference type="InterPro" id="IPR000772">
    <property type="entry name" value="Ricin_B_lectin"/>
</dbReference>
<dbReference type="EMBL" id="JBHTMM010000182">
    <property type="protein sequence ID" value="MFD1313314.1"/>
    <property type="molecule type" value="Genomic_DNA"/>
</dbReference>
<protein>
    <submittedName>
        <fullName evidence="4">Ricin-type beta-trefoil lectin domain protein</fullName>
    </submittedName>
</protein>
<evidence type="ECO:0000313" key="4">
    <source>
        <dbReference type="EMBL" id="MFD1313314.1"/>
    </source>
</evidence>
<evidence type="ECO:0000259" key="3">
    <source>
        <dbReference type="SMART" id="SM00458"/>
    </source>
</evidence>
<dbReference type="SUPFAM" id="SSF50370">
    <property type="entry name" value="Ricin B-like lectins"/>
    <property type="match status" value="1"/>
</dbReference>
<feature type="compositionally biased region" description="Low complexity" evidence="1">
    <location>
        <begin position="117"/>
        <end position="128"/>
    </location>
</feature>
<feature type="compositionally biased region" description="Polar residues" evidence="1">
    <location>
        <begin position="154"/>
        <end position="173"/>
    </location>
</feature>
<dbReference type="PROSITE" id="PS50231">
    <property type="entry name" value="RICIN_B_LECTIN"/>
    <property type="match status" value="1"/>
</dbReference>
<feature type="compositionally biased region" description="Low complexity" evidence="1">
    <location>
        <begin position="87"/>
        <end position="101"/>
    </location>
</feature>
<feature type="compositionally biased region" description="Polar residues" evidence="1">
    <location>
        <begin position="102"/>
        <end position="116"/>
    </location>
</feature>
<reference evidence="5" key="1">
    <citation type="journal article" date="2019" name="Int. J. Syst. Evol. Microbiol.">
        <title>The Global Catalogue of Microorganisms (GCM) 10K type strain sequencing project: providing services to taxonomists for standard genome sequencing and annotation.</title>
        <authorList>
            <consortium name="The Broad Institute Genomics Platform"/>
            <consortium name="The Broad Institute Genome Sequencing Center for Infectious Disease"/>
            <person name="Wu L."/>
            <person name="Ma J."/>
        </authorList>
    </citation>
    <scope>NUCLEOTIDE SEQUENCE [LARGE SCALE GENOMIC DNA]</scope>
    <source>
        <strain evidence="5">CGMCC 4.7020</strain>
    </source>
</reference>
<keyword evidence="2" id="KW-0812">Transmembrane</keyword>
<evidence type="ECO:0000256" key="2">
    <source>
        <dbReference type="SAM" id="Phobius"/>
    </source>
</evidence>
<dbReference type="Proteomes" id="UP001597058">
    <property type="component" value="Unassembled WGS sequence"/>
</dbReference>
<name>A0ABW3XVM4_9ACTN</name>
<keyword evidence="2" id="KW-1133">Transmembrane helix</keyword>
<keyword evidence="2" id="KW-0472">Membrane</keyword>
<dbReference type="Pfam" id="PF00652">
    <property type="entry name" value="Ricin_B_lectin"/>
    <property type="match status" value="1"/>
</dbReference>
<accession>A0ABW3XVM4</accession>
<gene>
    <name evidence="4" type="ORF">ACFQ5X_47310</name>
</gene>
<feature type="region of interest" description="Disordered" evidence="1">
    <location>
        <begin position="1"/>
        <end position="28"/>
    </location>
</feature>
<feature type="transmembrane region" description="Helical" evidence="2">
    <location>
        <begin position="54"/>
        <end position="75"/>
    </location>
</feature>
<feature type="region of interest" description="Disordered" evidence="1">
    <location>
        <begin position="81"/>
        <end position="173"/>
    </location>
</feature>
<sequence length="307" mass="31656">MPSRVFEFTGDKLPTQSKSQDPPLLDGASSRFADAFTRRTTKIGENGSIRPRPWTWIAGAGALTICVLLILFAVAKFPSGSDDTNKTTASSSAAATTPSTSQQESPRDSSAVSAQPDTANAAKNAAGLPAGGPGGDSTGVASPSGRATKIASASRPTESSTTPQKNGSAAEAKSTTYPGVAVYSHASGRCVAATGSSSSKAVGGTRLEIWDCASGSWQKIDFRSDGTARMFGLCVTIAHASQDDGAAIQLTTCNGSWAQQFNLNSAHDLVNTKIGKCVDVLDNGTANGTKLQLWTCTGADNQKWSKR</sequence>
<dbReference type="InterPro" id="IPR035992">
    <property type="entry name" value="Ricin_B-like_lectins"/>
</dbReference>
<evidence type="ECO:0000256" key="1">
    <source>
        <dbReference type="SAM" id="MobiDB-lite"/>
    </source>
</evidence>
<dbReference type="Gene3D" id="2.80.10.50">
    <property type="match status" value="2"/>
</dbReference>
<keyword evidence="5" id="KW-1185">Reference proteome</keyword>
<evidence type="ECO:0000313" key="5">
    <source>
        <dbReference type="Proteomes" id="UP001597058"/>
    </source>
</evidence>
<organism evidence="4 5">
    <name type="scientific">Streptomyces kaempferi</name>
    <dbReference type="NCBI Taxonomy" id="333725"/>
    <lineage>
        <taxon>Bacteria</taxon>
        <taxon>Bacillati</taxon>
        <taxon>Actinomycetota</taxon>
        <taxon>Actinomycetes</taxon>
        <taxon>Kitasatosporales</taxon>
        <taxon>Streptomycetaceae</taxon>
        <taxon>Streptomyces</taxon>
    </lineage>
</organism>
<dbReference type="SMART" id="SM00458">
    <property type="entry name" value="RICIN"/>
    <property type="match status" value="1"/>
</dbReference>
<feature type="domain" description="Ricin B lectin" evidence="3">
    <location>
        <begin position="177"/>
        <end position="307"/>
    </location>
</feature>